<name>A0A839UZ30_9PROT</name>
<evidence type="ECO:0000256" key="4">
    <source>
        <dbReference type="ARBA" id="ARBA00022729"/>
    </source>
</evidence>
<reference evidence="11 13" key="2">
    <citation type="submission" date="2020-08" db="EMBL/GenBank/DDBJ databases">
        <title>Genomic Encyclopedia of Type Strains, Phase III (KMG-III): the genomes of soil and plant-associated and newly described type strains.</title>
        <authorList>
            <person name="Whitman W."/>
        </authorList>
    </citation>
    <scope>NUCLEOTIDE SEQUENCE [LARGE SCALE GENOMIC DNA]</scope>
    <source>
        <strain evidence="11 13">CECT 8088</strain>
    </source>
</reference>
<dbReference type="Gene3D" id="3.20.20.80">
    <property type="entry name" value="Glycosidases"/>
    <property type="match status" value="1"/>
</dbReference>
<dbReference type="GO" id="GO:0031176">
    <property type="term" value="F:endo-1,4-beta-xylanase activity"/>
    <property type="evidence" value="ECO:0007669"/>
    <property type="project" value="UniProtKB-EC"/>
</dbReference>
<dbReference type="EC" id="3.2.1.8" evidence="9"/>
<reference evidence="12 14" key="1">
    <citation type="submission" date="2020-06" db="EMBL/GenBank/DDBJ databases">
        <title>Description of novel acetic acid bacteria.</title>
        <authorList>
            <person name="Sombolestani A."/>
        </authorList>
    </citation>
    <scope>NUCLEOTIDE SEQUENCE [LARGE SCALE GENOMIC DNA]</scope>
    <source>
        <strain evidence="12 14">LMG 26838</strain>
    </source>
</reference>
<sequence>MRLTRRRLAGAISWAVVPARGQGIGPSPALGRLAEARGLLFGFAIRAGRLLSDADYAAFVVRQADILVPENACKWESLHPQPDRYDFGRLDQVADFAAGHGLRLRGHNFCWHRALPDWVERITGPAAVRAVLEAHIATVAGRYAGRMHSWDVVNEPIQPTDGLPGGLRDTFWYRSLGPGYIDLAFAAARRADPKALLCINDYGLENDDGGGPARREAMLSLLRGMLARGVPVGGVGLQSHLRAGGADRFGPGLARFIGELAGLGLRVLITELDVDDSRLDGSDDEIDREVAGVYRRYLDLVLGTGAIEAVTSWGVWDNRHYTGATPPDGPPARRALVFGPEGEIKPASRAVAAALAAAPPAVHLQAGSVTTGASPR</sequence>
<evidence type="ECO:0000256" key="8">
    <source>
        <dbReference type="ARBA" id="ARBA00023326"/>
    </source>
</evidence>
<keyword evidence="8 9" id="KW-0624">Polysaccharide degradation</keyword>
<evidence type="ECO:0000256" key="1">
    <source>
        <dbReference type="ARBA" id="ARBA00000681"/>
    </source>
</evidence>
<dbReference type="SUPFAM" id="SSF51445">
    <property type="entry name" value="(Trans)glycosidases"/>
    <property type="match status" value="1"/>
</dbReference>
<comment type="catalytic activity">
    <reaction evidence="1 9">
        <text>Endohydrolysis of (1-&gt;4)-beta-D-xylosidic linkages in xylans.</text>
        <dbReference type="EC" id="3.2.1.8"/>
    </reaction>
</comment>
<dbReference type="PRINTS" id="PR00134">
    <property type="entry name" value="GLHYDRLASE10"/>
</dbReference>
<dbReference type="InterPro" id="IPR044846">
    <property type="entry name" value="GH10"/>
</dbReference>
<evidence type="ECO:0000313" key="13">
    <source>
        <dbReference type="Proteomes" id="UP000557688"/>
    </source>
</evidence>
<evidence type="ECO:0000256" key="5">
    <source>
        <dbReference type="ARBA" id="ARBA00022801"/>
    </source>
</evidence>
<evidence type="ECO:0000256" key="6">
    <source>
        <dbReference type="ARBA" id="ARBA00023277"/>
    </source>
</evidence>
<accession>A0A839UZ30</accession>
<keyword evidence="13" id="KW-1185">Reference proteome</keyword>
<evidence type="ECO:0000256" key="7">
    <source>
        <dbReference type="ARBA" id="ARBA00023295"/>
    </source>
</evidence>
<evidence type="ECO:0000313" key="14">
    <source>
        <dbReference type="Proteomes" id="UP000565205"/>
    </source>
</evidence>
<evidence type="ECO:0000256" key="9">
    <source>
        <dbReference type="RuleBase" id="RU361174"/>
    </source>
</evidence>
<dbReference type="EMBL" id="JACHXV010000019">
    <property type="protein sequence ID" value="MBB3175147.1"/>
    <property type="molecule type" value="Genomic_DNA"/>
</dbReference>
<dbReference type="RefSeq" id="WP_176622971.1">
    <property type="nucleotide sequence ID" value="NZ_JABXXQ010000080.1"/>
</dbReference>
<keyword evidence="6 9" id="KW-0119">Carbohydrate metabolism</keyword>
<dbReference type="PROSITE" id="PS51760">
    <property type="entry name" value="GH10_2"/>
    <property type="match status" value="1"/>
</dbReference>
<evidence type="ECO:0000313" key="12">
    <source>
        <dbReference type="EMBL" id="NVN29893.1"/>
    </source>
</evidence>
<dbReference type="InterPro" id="IPR017853">
    <property type="entry name" value="GH"/>
</dbReference>
<evidence type="ECO:0000256" key="3">
    <source>
        <dbReference type="ARBA" id="ARBA00022651"/>
    </source>
</evidence>
<dbReference type="SMART" id="SM00633">
    <property type="entry name" value="Glyco_10"/>
    <property type="match status" value="1"/>
</dbReference>
<comment type="similarity">
    <text evidence="2 9">Belongs to the glycosyl hydrolase 10 (cellulase F) family.</text>
</comment>
<keyword evidence="5 9" id="KW-0378">Hydrolase</keyword>
<organism evidence="11 13">
    <name type="scientific">Endobacter medicaginis</name>
    <dbReference type="NCBI Taxonomy" id="1181271"/>
    <lineage>
        <taxon>Bacteria</taxon>
        <taxon>Pseudomonadati</taxon>
        <taxon>Pseudomonadota</taxon>
        <taxon>Alphaproteobacteria</taxon>
        <taxon>Acetobacterales</taxon>
        <taxon>Acetobacteraceae</taxon>
        <taxon>Endobacter</taxon>
    </lineage>
</organism>
<dbReference type="InterPro" id="IPR001000">
    <property type="entry name" value="GH10_dom"/>
</dbReference>
<dbReference type="EMBL" id="JABXXQ010000080">
    <property type="protein sequence ID" value="NVN29893.1"/>
    <property type="molecule type" value="Genomic_DNA"/>
</dbReference>
<proteinExistence type="inferred from homology"/>
<keyword evidence="4" id="KW-0732">Signal</keyword>
<gene>
    <name evidence="11" type="ORF">FHR90_002997</name>
    <name evidence="12" type="ORF">HUK83_06035</name>
</gene>
<dbReference type="GO" id="GO:0045493">
    <property type="term" value="P:xylan catabolic process"/>
    <property type="evidence" value="ECO:0007669"/>
    <property type="project" value="UniProtKB-KW"/>
</dbReference>
<keyword evidence="7 9" id="KW-0326">Glycosidase</keyword>
<dbReference type="Pfam" id="PF00331">
    <property type="entry name" value="Glyco_hydro_10"/>
    <property type="match status" value="1"/>
</dbReference>
<keyword evidence="3 11" id="KW-0858">Xylan degradation</keyword>
<comment type="caution">
    <text evidence="11">The sequence shown here is derived from an EMBL/GenBank/DDBJ whole genome shotgun (WGS) entry which is preliminary data.</text>
</comment>
<feature type="domain" description="GH10" evidence="10">
    <location>
        <begin position="27"/>
        <end position="354"/>
    </location>
</feature>
<dbReference type="AlphaFoldDB" id="A0A839UZ30"/>
<dbReference type="Proteomes" id="UP000565205">
    <property type="component" value="Unassembled WGS sequence"/>
</dbReference>
<dbReference type="Proteomes" id="UP000557688">
    <property type="component" value="Unassembled WGS sequence"/>
</dbReference>
<evidence type="ECO:0000259" key="10">
    <source>
        <dbReference type="PROSITE" id="PS51760"/>
    </source>
</evidence>
<evidence type="ECO:0000313" key="11">
    <source>
        <dbReference type="EMBL" id="MBB3175147.1"/>
    </source>
</evidence>
<evidence type="ECO:0000256" key="2">
    <source>
        <dbReference type="ARBA" id="ARBA00007495"/>
    </source>
</evidence>
<protein>
    <recommendedName>
        <fullName evidence="9">Beta-xylanase</fullName>
        <ecNumber evidence="9">3.2.1.8</ecNumber>
    </recommendedName>
</protein>
<dbReference type="PANTHER" id="PTHR31490:SF88">
    <property type="entry name" value="BETA-XYLANASE"/>
    <property type="match status" value="1"/>
</dbReference>
<dbReference type="PANTHER" id="PTHR31490">
    <property type="entry name" value="GLYCOSYL HYDROLASE"/>
    <property type="match status" value="1"/>
</dbReference>